<organism evidence="6 7">
    <name type="scientific">Angomonas deanei</name>
    <dbReference type="NCBI Taxonomy" id="59799"/>
    <lineage>
        <taxon>Eukaryota</taxon>
        <taxon>Discoba</taxon>
        <taxon>Euglenozoa</taxon>
        <taxon>Kinetoplastea</taxon>
        <taxon>Metakinetoplastina</taxon>
        <taxon>Trypanosomatida</taxon>
        <taxon>Trypanosomatidae</taxon>
        <taxon>Strigomonadinae</taxon>
        <taxon>Angomonas</taxon>
    </lineage>
</organism>
<dbReference type="CDD" id="cd08368">
    <property type="entry name" value="LIM"/>
    <property type="match status" value="1"/>
</dbReference>
<evidence type="ECO:0000256" key="2">
    <source>
        <dbReference type="ARBA" id="ARBA00022833"/>
    </source>
</evidence>
<reference evidence="6 7" key="1">
    <citation type="submission" date="2020-08" db="EMBL/GenBank/DDBJ databases">
        <authorList>
            <person name="Newling K."/>
            <person name="Davey J."/>
            <person name="Forrester S."/>
        </authorList>
    </citation>
    <scope>NUCLEOTIDE SEQUENCE [LARGE SCALE GENOMIC DNA]</scope>
    <source>
        <strain evidence="7">Crithidia deanei Carvalho (ATCC PRA-265)</strain>
    </source>
</reference>
<dbReference type="SMART" id="SM00132">
    <property type="entry name" value="LIM"/>
    <property type="match status" value="1"/>
</dbReference>
<dbReference type="InterPro" id="IPR001781">
    <property type="entry name" value="Znf_LIM"/>
</dbReference>
<proteinExistence type="predicted"/>
<dbReference type="EMBL" id="LR877165">
    <property type="protein sequence ID" value="CAD2221454.1"/>
    <property type="molecule type" value="Genomic_DNA"/>
</dbReference>
<evidence type="ECO:0000313" key="7">
    <source>
        <dbReference type="Proteomes" id="UP000515908"/>
    </source>
</evidence>
<evidence type="ECO:0000256" key="3">
    <source>
        <dbReference type="PROSITE-ProRule" id="PRU00125"/>
    </source>
</evidence>
<name>A0A7G2CR41_9TRYP</name>
<keyword evidence="2 3" id="KW-0862">Zinc</keyword>
<keyword evidence="3" id="KW-0440">LIM domain</keyword>
<dbReference type="VEuPathDB" id="TriTrypDB:ADEAN_000898600"/>
<accession>A0A7G2CR41</accession>
<feature type="region of interest" description="Disordered" evidence="4">
    <location>
        <begin position="224"/>
        <end position="272"/>
    </location>
</feature>
<keyword evidence="1 3" id="KW-0479">Metal-binding</keyword>
<evidence type="ECO:0000256" key="4">
    <source>
        <dbReference type="SAM" id="MobiDB-lite"/>
    </source>
</evidence>
<dbReference type="Proteomes" id="UP000515908">
    <property type="component" value="Chromosome 21"/>
</dbReference>
<evidence type="ECO:0000259" key="5">
    <source>
        <dbReference type="PROSITE" id="PS50023"/>
    </source>
</evidence>
<sequence length="272" mass="30369">MGSTRGTNASNGFQHSKVYGTHKGEITTGTHVNGQFLTTAEENERFRRQNKVATTYKGPVYVSEDTHTLCNGCGTPVDPVTRVPVGQLFFHPACVRCNLCGKTGVAEPFYQYGYSVVCSDCVYKGHTPFVNPEEAERRGMVLGAIRGDPQKVFHQQDEQRRLMNQPNRRVHSQFGHSGAGATVNQTSVQDATPPTLTISSGLHDPRNTSTRSFQLMQRQQYYTQNDWNVRTMMPPERTRNRSSSRKSSPKPEIANKDDTLALEDRGSQPTNE</sequence>
<dbReference type="PROSITE" id="PS50023">
    <property type="entry name" value="LIM_DOMAIN_2"/>
    <property type="match status" value="1"/>
</dbReference>
<gene>
    <name evidence="6" type="ORF">ADEAN_000898600</name>
</gene>
<dbReference type="OrthoDB" id="249790at2759"/>
<evidence type="ECO:0000256" key="1">
    <source>
        <dbReference type="ARBA" id="ARBA00022723"/>
    </source>
</evidence>
<evidence type="ECO:0000313" key="6">
    <source>
        <dbReference type="EMBL" id="CAD2221454.1"/>
    </source>
</evidence>
<feature type="compositionally biased region" description="Basic and acidic residues" evidence="4">
    <location>
        <begin position="253"/>
        <end position="266"/>
    </location>
</feature>
<keyword evidence="7" id="KW-1185">Reference proteome</keyword>
<dbReference type="AlphaFoldDB" id="A0A7G2CR41"/>
<feature type="domain" description="LIM zinc-binding" evidence="5">
    <location>
        <begin position="68"/>
        <end position="128"/>
    </location>
</feature>
<protein>
    <submittedName>
        <fullName evidence="6">LIM domain containing protein, putative</fullName>
    </submittedName>
</protein>
<dbReference type="Gene3D" id="2.10.110.10">
    <property type="entry name" value="Cysteine Rich Protein"/>
    <property type="match status" value="1"/>
</dbReference>
<dbReference type="GO" id="GO:0046872">
    <property type="term" value="F:metal ion binding"/>
    <property type="evidence" value="ECO:0007669"/>
    <property type="project" value="UniProtKB-KW"/>
</dbReference>